<accession>A0A9D2BRX9</accession>
<feature type="transmembrane region" description="Helical" evidence="1">
    <location>
        <begin position="7"/>
        <end position="27"/>
    </location>
</feature>
<protein>
    <submittedName>
        <fullName evidence="2">YfhO family protein</fullName>
    </submittedName>
</protein>
<name>A0A9D2BRX9_9BACT</name>
<feature type="transmembrane region" description="Helical" evidence="1">
    <location>
        <begin position="224"/>
        <end position="242"/>
    </location>
</feature>
<feature type="transmembrane region" description="Helical" evidence="1">
    <location>
        <begin position="496"/>
        <end position="515"/>
    </location>
</feature>
<feature type="transmembrane region" description="Helical" evidence="1">
    <location>
        <begin position="195"/>
        <end position="212"/>
    </location>
</feature>
<dbReference type="EMBL" id="DXEN01000092">
    <property type="protein sequence ID" value="HIX87418.1"/>
    <property type="molecule type" value="Genomic_DNA"/>
</dbReference>
<feature type="transmembrane region" description="Helical" evidence="1">
    <location>
        <begin position="437"/>
        <end position="459"/>
    </location>
</feature>
<dbReference type="PANTHER" id="PTHR38454">
    <property type="entry name" value="INTEGRAL MEMBRANE PROTEIN-RELATED"/>
    <property type="match status" value="1"/>
</dbReference>
<feature type="transmembrane region" description="Helical" evidence="1">
    <location>
        <begin position="345"/>
        <end position="362"/>
    </location>
</feature>
<keyword evidence="1" id="KW-0472">Membrane</keyword>
<keyword evidence="1" id="KW-1133">Transmembrane helix</keyword>
<feature type="transmembrane region" description="Helical" evidence="1">
    <location>
        <begin position="173"/>
        <end position="189"/>
    </location>
</feature>
<comment type="caution">
    <text evidence="2">The sequence shown here is derived from an EMBL/GenBank/DDBJ whole genome shotgun (WGS) entry which is preliminary data.</text>
</comment>
<dbReference type="Pfam" id="PF09586">
    <property type="entry name" value="YfhO"/>
    <property type="match status" value="1"/>
</dbReference>
<feature type="transmembrane region" description="Helical" evidence="1">
    <location>
        <begin position="126"/>
        <end position="144"/>
    </location>
</feature>
<reference evidence="2" key="2">
    <citation type="submission" date="2021-04" db="EMBL/GenBank/DDBJ databases">
        <authorList>
            <person name="Gilroy R."/>
        </authorList>
    </citation>
    <scope>NUCLEOTIDE SEQUENCE</scope>
    <source>
        <strain evidence="2">ChiHecec2B26-12326</strain>
    </source>
</reference>
<sequence>MRDFFKGWGTHVVALVIFLGLVITYFAPVELEGKVVRQGDTQKFVGMSRELTELPKERQEGVVAWLGSMFSGMPSYQVTVVNRPDVHLDVLNKLLSPLDYASTRVVLISLICFYILMCVMGVHKWLAILGAIAYAFASYNFIILEAGHITKAYVIAYMPLTLAGMRLLFTGKYLWGIALFTFSVATSIRENHLQVTYYLALLCVFVYLGYVYEQVRNKDFKRLIRVSLLLAGCVCLAILPNAENLYANWELSKTTTRGATELTISTPAGEKVSSGLDKDYAFAWSYGKGELLTLLVPDTYGGSSGGTLGPDSEVYQALRLKGAQVGKEVQAPTYWGEKAFTSGPVYFGAVVCFLFVLGMFVIRHSMKWWLFAGSFFFILLALGRNFDAFNTFMFHYLPMYNKFRTVEMALVIPGLIVPIIALWGLRDILDGKVDNKRLKLGLIASLAITGGLCLILWWMPSLLLDFRSSYDAQYQLPDWYYNALLMDRASLVSADAMRSLFFILLGAALLFWFYTAKERQKVVTWVGLGLAVLTLVDLWSVDRRYLDDSNFITPKQNTEVYQSTVADEAILKDTDPSYRVLNLNSPFLDSGTSYYHKSIGGYHAAKLRRYQELIDFRLQGEINSIVGALQQAKTANDLMSAFAACPSLNMLNTRYIIYNPEQPPLRNPFANGNAWFVREVELVNSADEEIQALDRINPLEVAVVDKRFAADVEGFTYQPDSTASISLESYRPNQLVYRSKTNSEQLAVFSEIYYQPGWQATIDGKPAPHFRADWTLRAMRIPAGEHEIVFAFKPTGYITASYIASYSSVLIVLLLVGAAGYSLWEARKKKEAKA</sequence>
<feature type="transmembrane region" description="Helical" evidence="1">
    <location>
        <begin position="406"/>
        <end position="425"/>
    </location>
</feature>
<feature type="transmembrane region" description="Helical" evidence="1">
    <location>
        <begin position="101"/>
        <end position="119"/>
    </location>
</feature>
<feature type="transmembrane region" description="Helical" evidence="1">
    <location>
        <begin position="803"/>
        <end position="824"/>
    </location>
</feature>
<feature type="transmembrane region" description="Helical" evidence="1">
    <location>
        <begin position="369"/>
        <end position="386"/>
    </location>
</feature>
<evidence type="ECO:0000313" key="3">
    <source>
        <dbReference type="Proteomes" id="UP000823847"/>
    </source>
</evidence>
<dbReference type="InterPro" id="IPR018580">
    <property type="entry name" value="Uncharacterised_YfhO"/>
</dbReference>
<dbReference type="PANTHER" id="PTHR38454:SF1">
    <property type="entry name" value="INTEGRAL MEMBRANE PROTEIN"/>
    <property type="match status" value="1"/>
</dbReference>
<gene>
    <name evidence="2" type="ORF">H9848_12565</name>
</gene>
<keyword evidence="1" id="KW-0812">Transmembrane</keyword>
<evidence type="ECO:0000256" key="1">
    <source>
        <dbReference type="SAM" id="Phobius"/>
    </source>
</evidence>
<organism evidence="2 3">
    <name type="scientific">Candidatus Parabacteroides intestinigallinarum</name>
    <dbReference type="NCBI Taxonomy" id="2838722"/>
    <lineage>
        <taxon>Bacteria</taxon>
        <taxon>Pseudomonadati</taxon>
        <taxon>Bacteroidota</taxon>
        <taxon>Bacteroidia</taxon>
        <taxon>Bacteroidales</taxon>
        <taxon>Tannerellaceae</taxon>
        <taxon>Parabacteroides</taxon>
    </lineage>
</organism>
<proteinExistence type="predicted"/>
<dbReference type="AlphaFoldDB" id="A0A9D2BRX9"/>
<feature type="transmembrane region" description="Helical" evidence="1">
    <location>
        <begin position="522"/>
        <end position="541"/>
    </location>
</feature>
<dbReference type="Proteomes" id="UP000823847">
    <property type="component" value="Unassembled WGS sequence"/>
</dbReference>
<reference evidence="2" key="1">
    <citation type="journal article" date="2021" name="PeerJ">
        <title>Extensive microbial diversity within the chicken gut microbiome revealed by metagenomics and culture.</title>
        <authorList>
            <person name="Gilroy R."/>
            <person name="Ravi A."/>
            <person name="Getino M."/>
            <person name="Pursley I."/>
            <person name="Horton D.L."/>
            <person name="Alikhan N.F."/>
            <person name="Baker D."/>
            <person name="Gharbi K."/>
            <person name="Hall N."/>
            <person name="Watson M."/>
            <person name="Adriaenssens E.M."/>
            <person name="Foster-Nyarko E."/>
            <person name="Jarju S."/>
            <person name="Secka A."/>
            <person name="Antonio M."/>
            <person name="Oren A."/>
            <person name="Chaudhuri R.R."/>
            <person name="La Ragione R."/>
            <person name="Hildebrand F."/>
            <person name="Pallen M.J."/>
        </authorList>
    </citation>
    <scope>NUCLEOTIDE SEQUENCE</scope>
    <source>
        <strain evidence="2">ChiHecec2B26-12326</strain>
    </source>
</reference>
<evidence type="ECO:0000313" key="2">
    <source>
        <dbReference type="EMBL" id="HIX87418.1"/>
    </source>
</evidence>